<dbReference type="InterPro" id="IPR002833">
    <property type="entry name" value="PTH2"/>
</dbReference>
<dbReference type="Pfam" id="PF01981">
    <property type="entry name" value="PTH2"/>
    <property type="match status" value="1"/>
</dbReference>
<dbReference type="NCBIfam" id="TIGR00283">
    <property type="entry name" value="arch_pth2"/>
    <property type="match status" value="1"/>
</dbReference>
<dbReference type="GO" id="GO:0004045">
    <property type="term" value="F:peptidyl-tRNA hydrolase activity"/>
    <property type="evidence" value="ECO:0007669"/>
    <property type="project" value="UniProtKB-EC"/>
</dbReference>
<dbReference type="AlphaFoldDB" id="A0A0R2HL92"/>
<dbReference type="EC" id="3.1.1.29" evidence="1"/>
<dbReference type="PATRIC" id="fig|1410657.5.peg.273"/>
<sequence length="155" mass="17838">MVVHFLCYNAKEMEDDLMYESKQMIIMRRDLKMRKGKIAAQASHASVEAVLMALKKENRFNQLVNDDDYMTIESEDMTPLTQWFKKGVAKVCVYVDSEEELLALHHKAKELGFISSLIQDAGYTEFHGEPTYTCMALEPLYIEDANKITGDLPLY</sequence>
<proteinExistence type="inferred from homology"/>
<dbReference type="Proteomes" id="UP000051841">
    <property type="component" value="Unassembled WGS sequence"/>
</dbReference>
<keyword evidence="6" id="KW-1185">Reference proteome</keyword>
<comment type="similarity">
    <text evidence="3">Belongs to the PTH2 family.</text>
</comment>
<dbReference type="EMBL" id="JQBL01000011">
    <property type="protein sequence ID" value="KRN50250.1"/>
    <property type="molecule type" value="Genomic_DNA"/>
</dbReference>
<evidence type="ECO:0000256" key="3">
    <source>
        <dbReference type="ARBA" id="ARBA00038050"/>
    </source>
</evidence>
<dbReference type="Gene3D" id="3.40.1490.10">
    <property type="entry name" value="Bit1"/>
    <property type="match status" value="1"/>
</dbReference>
<evidence type="ECO:0000256" key="4">
    <source>
        <dbReference type="ARBA" id="ARBA00048707"/>
    </source>
</evidence>
<dbReference type="PANTHER" id="PTHR12649:SF11">
    <property type="entry name" value="PEPTIDYL-TRNA HYDROLASE 2, MITOCHONDRIAL"/>
    <property type="match status" value="1"/>
</dbReference>
<accession>A0A0R2HL92</accession>
<organism evidence="5 6">
    <name type="scientific">Kandleria vitulina DSM 20405</name>
    <dbReference type="NCBI Taxonomy" id="1410657"/>
    <lineage>
        <taxon>Bacteria</taxon>
        <taxon>Bacillati</taxon>
        <taxon>Bacillota</taxon>
        <taxon>Erysipelotrichia</taxon>
        <taxon>Erysipelotrichales</taxon>
        <taxon>Coprobacillaceae</taxon>
        <taxon>Kandleria</taxon>
    </lineage>
</organism>
<evidence type="ECO:0000313" key="6">
    <source>
        <dbReference type="Proteomes" id="UP000051841"/>
    </source>
</evidence>
<dbReference type="GO" id="GO:0005829">
    <property type="term" value="C:cytosol"/>
    <property type="evidence" value="ECO:0007669"/>
    <property type="project" value="TreeGrafter"/>
</dbReference>
<comment type="catalytic activity">
    <reaction evidence="4">
        <text>an N-acyl-L-alpha-aminoacyl-tRNA + H2O = an N-acyl-L-amino acid + a tRNA + H(+)</text>
        <dbReference type="Rhea" id="RHEA:54448"/>
        <dbReference type="Rhea" id="RHEA-COMP:10123"/>
        <dbReference type="Rhea" id="RHEA-COMP:13883"/>
        <dbReference type="ChEBI" id="CHEBI:15377"/>
        <dbReference type="ChEBI" id="CHEBI:15378"/>
        <dbReference type="ChEBI" id="CHEBI:59874"/>
        <dbReference type="ChEBI" id="CHEBI:78442"/>
        <dbReference type="ChEBI" id="CHEBI:138191"/>
        <dbReference type="EC" id="3.1.1.29"/>
    </reaction>
</comment>
<gene>
    <name evidence="5" type="ORF">IV49_GL000260</name>
</gene>
<keyword evidence="2" id="KW-0378">Hydrolase</keyword>
<dbReference type="InterPro" id="IPR023476">
    <property type="entry name" value="Pep_tRNA_hydro_II_dom_sf"/>
</dbReference>
<comment type="caution">
    <text evidence="5">The sequence shown here is derived from an EMBL/GenBank/DDBJ whole genome shotgun (WGS) entry which is preliminary data.</text>
</comment>
<protein>
    <recommendedName>
        <fullName evidence="1">peptidyl-tRNA hydrolase</fullName>
        <ecNumber evidence="1">3.1.1.29</ecNumber>
    </recommendedName>
</protein>
<dbReference type="SUPFAM" id="SSF102462">
    <property type="entry name" value="Peptidyl-tRNA hydrolase II"/>
    <property type="match status" value="1"/>
</dbReference>
<evidence type="ECO:0000256" key="2">
    <source>
        <dbReference type="ARBA" id="ARBA00022801"/>
    </source>
</evidence>
<reference evidence="5 6" key="1">
    <citation type="journal article" date="2015" name="Genome Announc.">
        <title>Expanding the biotechnology potential of lactobacilli through comparative genomics of 213 strains and associated genera.</title>
        <authorList>
            <person name="Sun Z."/>
            <person name="Harris H.M."/>
            <person name="McCann A."/>
            <person name="Guo C."/>
            <person name="Argimon S."/>
            <person name="Zhang W."/>
            <person name="Yang X."/>
            <person name="Jeffery I.B."/>
            <person name="Cooney J.C."/>
            <person name="Kagawa T.F."/>
            <person name="Liu W."/>
            <person name="Song Y."/>
            <person name="Salvetti E."/>
            <person name="Wrobel A."/>
            <person name="Rasinkangas P."/>
            <person name="Parkhill J."/>
            <person name="Rea M.C."/>
            <person name="O'Sullivan O."/>
            <person name="Ritari J."/>
            <person name="Douillard F.P."/>
            <person name="Paul Ross R."/>
            <person name="Yang R."/>
            <person name="Briner A.E."/>
            <person name="Felis G.E."/>
            <person name="de Vos W.M."/>
            <person name="Barrangou R."/>
            <person name="Klaenhammer T.R."/>
            <person name="Caufield P.W."/>
            <person name="Cui Y."/>
            <person name="Zhang H."/>
            <person name="O'Toole P.W."/>
        </authorList>
    </citation>
    <scope>NUCLEOTIDE SEQUENCE [LARGE SCALE GENOMIC DNA]</scope>
    <source>
        <strain evidence="5 6">DSM 20405</strain>
    </source>
</reference>
<name>A0A0R2HL92_9FIRM</name>
<evidence type="ECO:0000256" key="1">
    <source>
        <dbReference type="ARBA" id="ARBA00013260"/>
    </source>
</evidence>
<evidence type="ECO:0000313" key="5">
    <source>
        <dbReference type="EMBL" id="KRN50250.1"/>
    </source>
</evidence>
<dbReference type="PANTHER" id="PTHR12649">
    <property type="entry name" value="PEPTIDYL-TRNA HYDROLASE 2"/>
    <property type="match status" value="1"/>
</dbReference>